<accession>A0A976FNH5</accession>
<dbReference type="OrthoDB" id="61381at2759"/>
<reference evidence="2 3" key="1">
    <citation type="journal article" date="2021" name="Genome Biol.">
        <title>AFLAP: assembly-free linkage analysis pipeline using k-mers from genome sequencing data.</title>
        <authorList>
            <person name="Fletcher K."/>
            <person name="Zhang L."/>
            <person name="Gil J."/>
            <person name="Han R."/>
            <person name="Cavanaugh K."/>
            <person name="Michelmore R."/>
        </authorList>
    </citation>
    <scope>NUCLEOTIDE SEQUENCE [LARGE SCALE GENOMIC DNA]</scope>
    <source>
        <strain evidence="2 3">SF5</strain>
    </source>
</reference>
<proteinExistence type="predicted"/>
<keyword evidence="1" id="KW-0175">Coiled coil</keyword>
<dbReference type="Proteomes" id="UP000294530">
    <property type="component" value="Unassembled WGS sequence"/>
</dbReference>
<evidence type="ECO:0000256" key="1">
    <source>
        <dbReference type="SAM" id="Coils"/>
    </source>
</evidence>
<protein>
    <submittedName>
        <fullName evidence="2">Uncharacterized protein</fullName>
    </submittedName>
</protein>
<gene>
    <name evidence="2" type="ORF">CCR75_000185</name>
</gene>
<dbReference type="KEGG" id="blac:94343964"/>
<evidence type="ECO:0000313" key="3">
    <source>
        <dbReference type="Proteomes" id="UP000294530"/>
    </source>
</evidence>
<dbReference type="AlphaFoldDB" id="A0A976FNH5"/>
<name>A0A976FNH5_BRELC</name>
<keyword evidence="3" id="KW-1185">Reference proteome</keyword>
<organism evidence="2 3">
    <name type="scientific">Bremia lactucae</name>
    <name type="common">Lettuce downy mildew</name>
    <dbReference type="NCBI Taxonomy" id="4779"/>
    <lineage>
        <taxon>Eukaryota</taxon>
        <taxon>Sar</taxon>
        <taxon>Stramenopiles</taxon>
        <taxon>Oomycota</taxon>
        <taxon>Peronosporomycetes</taxon>
        <taxon>Peronosporales</taxon>
        <taxon>Peronosporaceae</taxon>
        <taxon>Bremia</taxon>
    </lineage>
</organism>
<feature type="coiled-coil region" evidence="1">
    <location>
        <begin position="94"/>
        <end position="121"/>
    </location>
</feature>
<dbReference type="EMBL" id="SHOA02000010">
    <property type="protein sequence ID" value="TDH70122.1"/>
    <property type="molecule type" value="Genomic_DNA"/>
</dbReference>
<evidence type="ECO:0000313" key="2">
    <source>
        <dbReference type="EMBL" id="TDH70122.1"/>
    </source>
</evidence>
<sequence length="203" mass="23464">MARKKRTIVGENDASRGVDTDAVRISKLFLRMQEKGTVWLDRERKASATIERFQTAVVALRDAQAAALRTDAREKDAVVLQGLGKNVEIDPWVAEDLLQQVQELSRGFEELLDEMYRLQAQARDMVVHGRDDVEHVISTTLRPVDYYQMLNQELATFEAEYQHISTTEELRTLVIFWSTSPFLDPVQTHAFRQRHDLSQQYKT</sequence>
<dbReference type="RefSeq" id="XP_067819621.1">
    <property type="nucleotide sequence ID" value="XM_067958293.1"/>
</dbReference>
<dbReference type="GeneID" id="94343964"/>
<comment type="caution">
    <text evidence="2">The sequence shown here is derived from an EMBL/GenBank/DDBJ whole genome shotgun (WGS) entry which is preliminary data.</text>
</comment>